<name>A0A7C9M9A5_9DEIO</name>
<evidence type="ECO:0000313" key="3">
    <source>
        <dbReference type="EMBL" id="MVN87543.1"/>
    </source>
</evidence>
<dbReference type="InterPro" id="IPR008258">
    <property type="entry name" value="Transglycosylase_SLT_dom_1"/>
</dbReference>
<dbReference type="PANTHER" id="PTHR37423:SF2">
    <property type="entry name" value="MEMBRANE-BOUND LYTIC MUREIN TRANSGLYCOSYLASE C"/>
    <property type="match status" value="1"/>
</dbReference>
<dbReference type="EMBL" id="WQLB01000015">
    <property type="protein sequence ID" value="MVN87543.1"/>
    <property type="molecule type" value="Genomic_DNA"/>
</dbReference>
<feature type="chain" id="PRO_5028931897" evidence="1">
    <location>
        <begin position="29"/>
        <end position="164"/>
    </location>
</feature>
<dbReference type="PROSITE" id="PS51257">
    <property type="entry name" value="PROKAR_LIPOPROTEIN"/>
    <property type="match status" value="1"/>
</dbReference>
<dbReference type="Pfam" id="PF01464">
    <property type="entry name" value="SLT"/>
    <property type="match status" value="1"/>
</dbReference>
<keyword evidence="1" id="KW-0732">Signal</keyword>
<evidence type="ECO:0000259" key="2">
    <source>
        <dbReference type="Pfam" id="PF01464"/>
    </source>
</evidence>
<dbReference type="SUPFAM" id="SSF53955">
    <property type="entry name" value="Lysozyme-like"/>
    <property type="match status" value="1"/>
</dbReference>
<protein>
    <submittedName>
        <fullName evidence="3">Transglycosylase SLT domain-containing protein</fullName>
    </submittedName>
</protein>
<evidence type="ECO:0000313" key="4">
    <source>
        <dbReference type="Proteomes" id="UP000483286"/>
    </source>
</evidence>
<dbReference type="InterPro" id="IPR023346">
    <property type="entry name" value="Lysozyme-like_dom_sf"/>
</dbReference>
<dbReference type="AlphaFoldDB" id="A0A7C9M9A5"/>
<sequence length="164" mass="17764">MTTGKVPVRLSRALVALLTSALCASASACGVVPETLHRMTVFQARAFGLDPDLLVSLIWVESQYCARAVSEDGALGLGQLMPATAQEMGVQEPFDPNQNLYGAARYLRLQWDTFHDWNLALAAYNAGPGRVRQAGGVPPIPETQTYVAKVLGTYTALKRTPLRF</sequence>
<dbReference type="PANTHER" id="PTHR37423">
    <property type="entry name" value="SOLUBLE LYTIC MUREIN TRANSGLYCOSYLASE-RELATED"/>
    <property type="match status" value="1"/>
</dbReference>
<organism evidence="3 4">
    <name type="scientific">Deinococcus arboris</name>
    <dbReference type="NCBI Taxonomy" id="2682977"/>
    <lineage>
        <taxon>Bacteria</taxon>
        <taxon>Thermotogati</taxon>
        <taxon>Deinococcota</taxon>
        <taxon>Deinococci</taxon>
        <taxon>Deinococcales</taxon>
        <taxon>Deinococcaceae</taxon>
        <taxon>Deinococcus</taxon>
    </lineage>
</organism>
<accession>A0A7C9M9A5</accession>
<feature type="domain" description="Transglycosylase SLT" evidence="2">
    <location>
        <begin position="44"/>
        <end position="136"/>
    </location>
</feature>
<dbReference type="Proteomes" id="UP000483286">
    <property type="component" value="Unassembled WGS sequence"/>
</dbReference>
<dbReference type="Gene3D" id="1.10.530.10">
    <property type="match status" value="1"/>
</dbReference>
<proteinExistence type="predicted"/>
<dbReference type="CDD" id="cd00254">
    <property type="entry name" value="LT-like"/>
    <property type="match status" value="1"/>
</dbReference>
<comment type="caution">
    <text evidence="3">The sequence shown here is derived from an EMBL/GenBank/DDBJ whole genome shotgun (WGS) entry which is preliminary data.</text>
</comment>
<reference evidence="3 4" key="1">
    <citation type="submission" date="2019-12" db="EMBL/GenBank/DDBJ databases">
        <title>Deinococcus sp. HMF7620 Genome sequencing and assembly.</title>
        <authorList>
            <person name="Kang H."/>
            <person name="Kim H."/>
            <person name="Joh K."/>
        </authorList>
    </citation>
    <scope>NUCLEOTIDE SEQUENCE [LARGE SCALE GENOMIC DNA]</scope>
    <source>
        <strain evidence="3 4">HMF7620</strain>
    </source>
</reference>
<keyword evidence="4" id="KW-1185">Reference proteome</keyword>
<evidence type="ECO:0000256" key="1">
    <source>
        <dbReference type="SAM" id="SignalP"/>
    </source>
</evidence>
<feature type="signal peptide" evidence="1">
    <location>
        <begin position="1"/>
        <end position="28"/>
    </location>
</feature>
<gene>
    <name evidence="3" type="ORF">GO986_12280</name>
</gene>